<dbReference type="AlphaFoldDB" id="A0A2H3RZU0"/>
<name>A0A2H3RZU0_FUSFU</name>
<comment type="caution">
    <text evidence="1">The sequence shown here is derived from an EMBL/GenBank/DDBJ whole genome shotgun (WGS) entry which is preliminary data.</text>
</comment>
<organism evidence="1 2">
    <name type="scientific">Fusarium fujikuroi</name>
    <name type="common">Bakanae and foot rot disease fungus</name>
    <name type="synonym">Gibberella fujikuroi</name>
    <dbReference type="NCBI Taxonomy" id="5127"/>
    <lineage>
        <taxon>Eukaryota</taxon>
        <taxon>Fungi</taxon>
        <taxon>Dikarya</taxon>
        <taxon>Ascomycota</taxon>
        <taxon>Pezizomycotina</taxon>
        <taxon>Sordariomycetes</taxon>
        <taxon>Hypocreomycetidae</taxon>
        <taxon>Hypocreales</taxon>
        <taxon>Nectriaceae</taxon>
        <taxon>Fusarium</taxon>
        <taxon>Fusarium fujikuroi species complex</taxon>
    </lineage>
</organism>
<gene>
    <name evidence="1" type="ORF">C2S_260</name>
</gene>
<protein>
    <submittedName>
        <fullName evidence="1">Uncharacterized protein</fullName>
    </submittedName>
</protein>
<accession>A0A2H3RZU0</accession>
<proteinExistence type="predicted"/>
<evidence type="ECO:0000313" key="1">
    <source>
        <dbReference type="EMBL" id="VTT55405.1"/>
    </source>
</evidence>
<reference evidence="1" key="1">
    <citation type="submission" date="2019-05" db="EMBL/GenBank/DDBJ databases">
        <authorList>
            <person name="Piombo E."/>
        </authorList>
    </citation>
    <scope>NUCLEOTIDE SEQUENCE</scope>
    <source>
        <strain evidence="1">C2S</strain>
    </source>
</reference>
<dbReference type="Proteomes" id="UP000760494">
    <property type="component" value="Unassembled WGS sequence"/>
</dbReference>
<evidence type="ECO:0000313" key="2">
    <source>
        <dbReference type="Proteomes" id="UP000760494"/>
    </source>
</evidence>
<sequence>MAGNAPGPPVMEEANPTVRLKGKDGEYGETLEYDTFQSRGGNPEDLVDEERWLDFPAHVRSPLKRSRMKESDRDTSLTPTEISGMRIIWNPEPVSGLGNNNFLRVDTGRKMTETHLAVKLAARACYHTKILRCEMKEWLGIGSGTLLATDKKVSAVYVGISAHNFHAIFMMKSSTQHLADGFTPYGVSRQQYFTDSLSLDNTEFVDLIFGPGYPINGHEINWTENMLIPGNISYVKRALHDHLDDGEKTRFIQLLRREHHVFMAGNGPAGVAKTLPSNEELGRKPLICRAIQGGKDYNTLHFTLEWPPMALLEIPEDMVSQMQSFLNNYPSDNVPLNIALAATIIYFDIEETCDNELEGFLDSFPKKPALVPRVSLAAFIIYFPHMLRFVETHHLTSFLHPFRFANYYKSHCGPLEVTASRDHLNPVSMRLCYHEIRSRHPQVLADSRFTLIPASMPGSTMVFPEDCTHAQRPSPDLFAICCLNDVRTLGVPSYSYESDSSLRCVGAPKWLFTKAVRQSDNNCLSLTGHPTIAYWNTTTPQTIKALTGSARTIGPVFPDIGSDYYNTETTVSCAKRWFSDETYYTQNFQFCLDNPERERKNMAARADELIRIADRLGIPPTERRTSHQTMLLEWDGMEEHLKSLREEGKLKRLAAPEYSTPPAKRAQPVEPTLSSDIKAEMLQTIKGLAAASCDWDNLLKDLQTPAPTVKAIQESFSCVRLFVSELEKILPEENDGNGEGDLNHVLRLVFRAEGLFGSGVEAMDYESKWGQHRHRLSQMFGQPIGKAMETAFRLRNTPDAFGLILPQIQVLRESALIKDQVEAFKKIEALLGQPLTDIDVETTLGDSEALQ</sequence>
<dbReference type="EMBL" id="CABFJX010000001">
    <property type="protein sequence ID" value="VTT55405.1"/>
    <property type="molecule type" value="Genomic_DNA"/>
</dbReference>